<organism evidence="2">
    <name type="scientific">Rhodopseudomonas palustris (strain BisA53)</name>
    <dbReference type="NCBI Taxonomy" id="316055"/>
    <lineage>
        <taxon>Bacteria</taxon>
        <taxon>Pseudomonadati</taxon>
        <taxon>Pseudomonadota</taxon>
        <taxon>Alphaproteobacteria</taxon>
        <taxon>Hyphomicrobiales</taxon>
        <taxon>Nitrobacteraceae</taxon>
        <taxon>Rhodopseudomonas</taxon>
    </lineage>
</organism>
<gene>
    <name evidence="2" type="ordered locus">RPE_4061</name>
</gene>
<dbReference type="EMBL" id="CP000463">
    <property type="protein sequence ID" value="ABJ07987.1"/>
    <property type="molecule type" value="Genomic_DNA"/>
</dbReference>
<dbReference type="eggNOG" id="COG5490">
    <property type="taxonomic scope" value="Bacteria"/>
</dbReference>
<dbReference type="NCBIfam" id="TIGR01841">
    <property type="entry name" value="phasin"/>
    <property type="match status" value="1"/>
</dbReference>
<dbReference type="InterPro" id="IPR018968">
    <property type="entry name" value="Phasin"/>
</dbReference>
<dbReference type="NCBIfam" id="TIGR01985">
    <property type="entry name" value="phasin_2"/>
    <property type="match status" value="1"/>
</dbReference>
<protein>
    <submittedName>
        <fullName evidence="2">Phasin</fullName>
    </submittedName>
</protein>
<feature type="domain" description="Phasin" evidence="1">
    <location>
        <begin position="39"/>
        <end position="134"/>
    </location>
</feature>
<dbReference type="OrthoDB" id="8479257at2"/>
<dbReference type="InterPro" id="IPR010127">
    <property type="entry name" value="Phasin_subfam-1"/>
</dbReference>
<evidence type="ECO:0000313" key="2">
    <source>
        <dbReference type="EMBL" id="ABJ07987.1"/>
    </source>
</evidence>
<name>Q07J97_RHOP5</name>
<reference evidence="2" key="1">
    <citation type="submission" date="2006-09" db="EMBL/GenBank/DDBJ databases">
        <title>Complete sequence of Rhodopseudomonas palustris BisA53.</title>
        <authorList>
            <consortium name="US DOE Joint Genome Institute"/>
            <person name="Copeland A."/>
            <person name="Lucas S."/>
            <person name="Lapidus A."/>
            <person name="Barry K."/>
            <person name="Detter J.C."/>
            <person name="Glavina del Rio T."/>
            <person name="Hammon N."/>
            <person name="Israni S."/>
            <person name="Dalin E."/>
            <person name="Tice H."/>
            <person name="Pitluck S."/>
            <person name="Chain P."/>
            <person name="Malfatti S."/>
            <person name="Shin M."/>
            <person name="Vergez L."/>
            <person name="Schmutz J."/>
            <person name="Larimer F."/>
            <person name="Land M."/>
            <person name="Hauser L."/>
            <person name="Pelletier D.A."/>
            <person name="Kyrpides N."/>
            <person name="Kim E."/>
            <person name="Harwood C.S."/>
            <person name="Oda Y."/>
            <person name="Richardson P."/>
        </authorList>
    </citation>
    <scope>NUCLEOTIDE SEQUENCE [LARGE SCALE GENOMIC DNA]</scope>
    <source>
        <strain evidence="2">BisA53</strain>
    </source>
</reference>
<dbReference type="HOGENOM" id="CLU_119062_0_0_5"/>
<dbReference type="STRING" id="316055.RPE_4061"/>
<accession>Q07J97</accession>
<proteinExistence type="predicted"/>
<dbReference type="AlphaFoldDB" id="Q07J97"/>
<dbReference type="KEGG" id="rpe:RPE_4061"/>
<dbReference type="InterPro" id="IPR010234">
    <property type="entry name" value="Phasin_subfam-2"/>
</dbReference>
<evidence type="ECO:0000259" key="1">
    <source>
        <dbReference type="Pfam" id="PF09361"/>
    </source>
</evidence>
<dbReference type="Pfam" id="PF09361">
    <property type="entry name" value="Phasin_2"/>
    <property type="match status" value="1"/>
</dbReference>
<sequence>MADSTDPFTASAIKFQVPEQMRAFAEKGVSQARESYIRIKDAAETQNDAIEAAFSSVSKGAGDYSAKLLDIVKTNTEASFDFAQSLVGAKSVPEALELWTAHARKGVETVTAQTKELVELSQKVASDSVEPIKASASKLFTPPSA</sequence>